<dbReference type="CDD" id="cd03451">
    <property type="entry name" value="FkbR2"/>
    <property type="match status" value="1"/>
</dbReference>
<organism evidence="1 2">
    <name type="scientific">Nocardioides marmotae</name>
    <dbReference type="NCBI Taxonomy" id="2663857"/>
    <lineage>
        <taxon>Bacteria</taxon>
        <taxon>Bacillati</taxon>
        <taxon>Actinomycetota</taxon>
        <taxon>Actinomycetes</taxon>
        <taxon>Propionibacteriales</taxon>
        <taxon>Nocardioidaceae</taxon>
        <taxon>Nocardioides</taxon>
    </lineage>
</organism>
<dbReference type="Gene3D" id="3.10.129.10">
    <property type="entry name" value="Hotdog Thioesterase"/>
    <property type="match status" value="2"/>
</dbReference>
<dbReference type="PANTHER" id="PTHR43664">
    <property type="entry name" value="MONOAMINE OXIDASE-RELATED"/>
    <property type="match status" value="1"/>
</dbReference>
<dbReference type="InterPro" id="IPR052342">
    <property type="entry name" value="MCH/BMMD"/>
</dbReference>
<dbReference type="AlphaFoldDB" id="A0A6I3J8W3"/>
<evidence type="ECO:0000313" key="2">
    <source>
        <dbReference type="Proteomes" id="UP000433406"/>
    </source>
</evidence>
<dbReference type="Proteomes" id="UP000433406">
    <property type="component" value="Unassembled WGS sequence"/>
</dbReference>
<name>A0A6I3J8W3_9ACTN</name>
<dbReference type="PIRSF" id="PIRSF021494">
    <property type="entry name" value="Rv0216_prd"/>
    <property type="match status" value="1"/>
</dbReference>
<sequence length="323" mass="34758">MTRVAEGPHFEDLSRGQVFEAASGVTLTEGLAAAHQAIVGNRLRLSLDKELSSRVCGADAALASPALVWDVSIGGSTIVTHHVKANLFYRGLAFHRAPRLGDTLYTTTEVVGLKENARREGRRPTGLVALRISTVDQQDRTVLDFWRCAMLPLRDAGVRTGHADDLSRIGADPAVPPSLTERWDLSQVRRSTGELAVGDAWEVRTGDVVTSAPGLARLTLNIAATHHDFREAGERLVYGGHVIGLALAQVARALPDLVTVTAWEGCDHLGPVREGDTIWSNVTVTGVRPLAQGRLVDLQAEAFSHGAAEPVKVLDWRFSAVLP</sequence>
<accession>A0A6I3J8W3</accession>
<dbReference type="EMBL" id="WLCI01000002">
    <property type="protein sequence ID" value="MTB93710.1"/>
    <property type="molecule type" value="Genomic_DNA"/>
</dbReference>
<reference evidence="1 2" key="1">
    <citation type="submission" date="2019-10" db="EMBL/GenBank/DDBJ databases">
        <title>Nocardioides novel species isolated from the excrement of Marmot.</title>
        <authorList>
            <person name="Zhang G."/>
        </authorList>
    </citation>
    <scope>NUCLEOTIDE SEQUENCE [LARGE SCALE GENOMIC DNA]</scope>
    <source>
        <strain evidence="2">zg-579</strain>
    </source>
</reference>
<dbReference type="InterPro" id="IPR016790">
    <property type="entry name" value="Thiol_ester_hydratase_Rv0216"/>
</dbReference>
<dbReference type="SUPFAM" id="SSF54637">
    <property type="entry name" value="Thioesterase/thiol ester dehydrase-isomerase"/>
    <property type="match status" value="2"/>
</dbReference>
<dbReference type="RefSeq" id="WP_171896023.1">
    <property type="nucleotide sequence ID" value="NZ_CP053660.1"/>
</dbReference>
<dbReference type="InterPro" id="IPR029069">
    <property type="entry name" value="HotDog_dom_sf"/>
</dbReference>
<evidence type="ECO:0000313" key="1">
    <source>
        <dbReference type="EMBL" id="MTB93710.1"/>
    </source>
</evidence>
<proteinExistence type="predicted"/>
<gene>
    <name evidence="1" type="ORF">GGQ22_01305</name>
</gene>
<dbReference type="PANTHER" id="PTHR43664:SF1">
    <property type="entry name" value="BETA-METHYLMALYL-COA DEHYDRATASE"/>
    <property type="match status" value="1"/>
</dbReference>
<keyword evidence="2" id="KW-1185">Reference proteome</keyword>
<comment type="caution">
    <text evidence="1">The sequence shown here is derived from an EMBL/GenBank/DDBJ whole genome shotgun (WGS) entry which is preliminary data.</text>
</comment>
<protein>
    <submittedName>
        <fullName evidence="1">Acyl dehydratase</fullName>
    </submittedName>
</protein>